<dbReference type="RefSeq" id="WP_146516871.1">
    <property type="nucleotide sequence ID" value="NZ_SJPI01000003.1"/>
</dbReference>
<dbReference type="OrthoDB" id="9811016at2"/>
<gene>
    <name evidence="2" type="primary">scpA</name>
    <name evidence="2" type="ORF">Pla22_45370</name>
</gene>
<evidence type="ECO:0000256" key="1">
    <source>
        <dbReference type="ARBA" id="ARBA00044777"/>
    </source>
</evidence>
<dbReference type="Pfam" id="PF02616">
    <property type="entry name" value="SMC_ScpA"/>
    <property type="match status" value="1"/>
</dbReference>
<protein>
    <recommendedName>
        <fullName evidence="1">Segregation and condensation protein A</fullName>
    </recommendedName>
</protein>
<dbReference type="Gene3D" id="6.10.250.2410">
    <property type="match status" value="1"/>
</dbReference>
<dbReference type="Proteomes" id="UP000316598">
    <property type="component" value="Unassembled WGS sequence"/>
</dbReference>
<proteinExistence type="predicted"/>
<dbReference type="PANTHER" id="PTHR33969:SF2">
    <property type="entry name" value="SEGREGATION AND CONDENSATION PROTEIN A"/>
    <property type="match status" value="1"/>
</dbReference>
<organism evidence="2 3">
    <name type="scientific">Rubripirellula amarantea</name>
    <dbReference type="NCBI Taxonomy" id="2527999"/>
    <lineage>
        <taxon>Bacteria</taxon>
        <taxon>Pseudomonadati</taxon>
        <taxon>Planctomycetota</taxon>
        <taxon>Planctomycetia</taxon>
        <taxon>Pirellulales</taxon>
        <taxon>Pirellulaceae</taxon>
        <taxon>Rubripirellula</taxon>
    </lineage>
</organism>
<evidence type="ECO:0000313" key="2">
    <source>
        <dbReference type="EMBL" id="TWT49342.1"/>
    </source>
</evidence>
<accession>A0A5C5WHR7</accession>
<dbReference type="AlphaFoldDB" id="A0A5C5WHR7"/>
<evidence type="ECO:0000313" key="3">
    <source>
        <dbReference type="Proteomes" id="UP000316598"/>
    </source>
</evidence>
<dbReference type="EMBL" id="SJPI01000003">
    <property type="protein sequence ID" value="TWT49342.1"/>
    <property type="molecule type" value="Genomic_DNA"/>
</dbReference>
<dbReference type="InterPro" id="IPR003768">
    <property type="entry name" value="ScpA"/>
</dbReference>
<comment type="caution">
    <text evidence="2">The sequence shown here is derived from an EMBL/GenBank/DDBJ whole genome shotgun (WGS) entry which is preliminary data.</text>
</comment>
<name>A0A5C5WHR7_9BACT</name>
<sequence>MSFRIELPAYRGPLDLLLYLVRRHEVNLTEMSLSKIVDQYLGYIELLQEMDLGEVGDFIDLASTLVEIKSQAVLPKIEEETDEETIEDPQSELVERLLEYKEIRDAAAILDEMGTRWQSRYERMSDDLPSRRVDPGDQPIVDLEIWDLVSAFGRIMLESGGPPQTEVIYDDTPIHIYMQRIHDRLRQHDRLPLFDLVEGGIHKSAVIGWFLATLELTRHHGAAVEEGDGGDIYVVRTANYSESLDVNEVDNYGAEEFKAVNMPGTPR</sequence>
<reference evidence="2 3" key="1">
    <citation type="submission" date="2019-02" db="EMBL/GenBank/DDBJ databases">
        <title>Deep-cultivation of Planctomycetes and their phenomic and genomic characterization uncovers novel biology.</title>
        <authorList>
            <person name="Wiegand S."/>
            <person name="Jogler M."/>
            <person name="Boedeker C."/>
            <person name="Pinto D."/>
            <person name="Vollmers J."/>
            <person name="Rivas-Marin E."/>
            <person name="Kohn T."/>
            <person name="Peeters S.H."/>
            <person name="Heuer A."/>
            <person name="Rast P."/>
            <person name="Oberbeckmann S."/>
            <person name="Bunk B."/>
            <person name="Jeske O."/>
            <person name="Meyerdierks A."/>
            <person name="Storesund J.E."/>
            <person name="Kallscheuer N."/>
            <person name="Luecker S."/>
            <person name="Lage O.M."/>
            <person name="Pohl T."/>
            <person name="Merkel B.J."/>
            <person name="Hornburger P."/>
            <person name="Mueller R.-W."/>
            <person name="Bruemmer F."/>
            <person name="Labrenz M."/>
            <person name="Spormann A.M."/>
            <person name="Op Den Camp H."/>
            <person name="Overmann J."/>
            <person name="Amann R."/>
            <person name="Jetten M.S.M."/>
            <person name="Mascher T."/>
            <person name="Medema M.H."/>
            <person name="Devos D.P."/>
            <person name="Kaster A.-K."/>
            <person name="Ovreas L."/>
            <person name="Rohde M."/>
            <person name="Galperin M.Y."/>
            <person name="Jogler C."/>
        </authorList>
    </citation>
    <scope>NUCLEOTIDE SEQUENCE [LARGE SCALE GENOMIC DNA]</scope>
    <source>
        <strain evidence="2 3">Pla22</strain>
    </source>
</reference>
<keyword evidence="3" id="KW-1185">Reference proteome</keyword>
<dbReference type="PANTHER" id="PTHR33969">
    <property type="entry name" value="SEGREGATION AND CONDENSATION PROTEIN A"/>
    <property type="match status" value="1"/>
</dbReference>